<protein>
    <submittedName>
        <fullName evidence="1">Uncharacterized protein</fullName>
    </submittedName>
</protein>
<gene>
    <name evidence="1" type="ORF">J2S18_002622</name>
</gene>
<comment type="caution">
    <text evidence="1">The sequence shown here is derived from an EMBL/GenBank/DDBJ whole genome shotgun (WGS) entry which is preliminary data.</text>
</comment>
<name>A0ABT9UWI9_9FIRM</name>
<organism evidence="1 2">
    <name type="scientific">Eubacterium multiforme</name>
    <dbReference type="NCBI Taxonomy" id="83339"/>
    <lineage>
        <taxon>Bacteria</taxon>
        <taxon>Bacillati</taxon>
        <taxon>Bacillota</taxon>
        <taxon>Clostridia</taxon>
        <taxon>Eubacteriales</taxon>
        <taxon>Eubacteriaceae</taxon>
        <taxon>Eubacterium</taxon>
    </lineage>
</organism>
<evidence type="ECO:0000313" key="2">
    <source>
        <dbReference type="Proteomes" id="UP001228504"/>
    </source>
</evidence>
<dbReference type="EMBL" id="JAUSUF010000011">
    <property type="protein sequence ID" value="MDQ0150673.1"/>
    <property type="molecule type" value="Genomic_DNA"/>
</dbReference>
<dbReference type="Proteomes" id="UP001228504">
    <property type="component" value="Unassembled WGS sequence"/>
</dbReference>
<evidence type="ECO:0000313" key="1">
    <source>
        <dbReference type="EMBL" id="MDQ0150673.1"/>
    </source>
</evidence>
<sequence>MNFKLFKKYIDLCIELHKEPTWEGVRRFRGIFA</sequence>
<accession>A0ABT9UWI9</accession>
<reference evidence="1 2" key="1">
    <citation type="submission" date="2023-07" db="EMBL/GenBank/DDBJ databases">
        <title>Genomic Encyclopedia of Type Strains, Phase IV (KMG-IV): sequencing the most valuable type-strain genomes for metagenomic binning, comparative biology and taxonomic classification.</title>
        <authorList>
            <person name="Goeker M."/>
        </authorList>
    </citation>
    <scope>NUCLEOTIDE SEQUENCE [LARGE SCALE GENOMIC DNA]</scope>
    <source>
        <strain evidence="1 2">DSM 20694</strain>
    </source>
</reference>
<keyword evidence="2" id="KW-1185">Reference proteome</keyword>
<proteinExistence type="predicted"/>